<evidence type="ECO:0000256" key="4">
    <source>
        <dbReference type="ARBA" id="ARBA00022989"/>
    </source>
</evidence>
<evidence type="ECO:0000256" key="7">
    <source>
        <dbReference type="SAM" id="Phobius"/>
    </source>
</evidence>
<dbReference type="AlphaFoldDB" id="A0A9P8MTG9"/>
<feature type="transmembrane region" description="Helical" evidence="7">
    <location>
        <begin position="400"/>
        <end position="420"/>
    </location>
</feature>
<feature type="transmembrane region" description="Helical" evidence="7">
    <location>
        <begin position="359"/>
        <end position="380"/>
    </location>
</feature>
<dbReference type="Proteomes" id="UP000824596">
    <property type="component" value="Unassembled WGS sequence"/>
</dbReference>
<dbReference type="CDD" id="cd17325">
    <property type="entry name" value="MFS_MdtG_SLC18_like"/>
    <property type="match status" value="1"/>
</dbReference>
<reference evidence="9" key="1">
    <citation type="submission" date="2021-09" db="EMBL/GenBank/DDBJ databases">
        <title>A high-quality genome of the endoparasitic fungus Hirsutella rhossiliensis with a comparison of Hirsutella genomes reveals transposable elements contributing to genome size variation.</title>
        <authorList>
            <person name="Lin R."/>
            <person name="Jiao Y."/>
            <person name="Sun X."/>
            <person name="Ling J."/>
            <person name="Xie B."/>
            <person name="Cheng X."/>
        </authorList>
    </citation>
    <scope>NUCLEOTIDE SEQUENCE</scope>
    <source>
        <strain evidence="9">HR02</strain>
    </source>
</reference>
<dbReference type="EMBL" id="JAIZPD010000007">
    <property type="protein sequence ID" value="KAH0961718.1"/>
    <property type="molecule type" value="Genomic_DNA"/>
</dbReference>
<evidence type="ECO:0000313" key="9">
    <source>
        <dbReference type="EMBL" id="KAH0961718.1"/>
    </source>
</evidence>
<keyword evidence="10" id="KW-1185">Reference proteome</keyword>
<feature type="transmembrane region" description="Helical" evidence="7">
    <location>
        <begin position="296"/>
        <end position="319"/>
    </location>
</feature>
<evidence type="ECO:0000256" key="3">
    <source>
        <dbReference type="ARBA" id="ARBA00022692"/>
    </source>
</evidence>
<comment type="subcellular location">
    <subcellularLocation>
        <location evidence="1">Membrane</location>
        <topology evidence="1">Multi-pass membrane protein</topology>
    </subcellularLocation>
</comment>
<dbReference type="Gene3D" id="1.20.1250.20">
    <property type="entry name" value="MFS general substrate transporter like domains"/>
    <property type="match status" value="1"/>
</dbReference>
<dbReference type="InterPro" id="IPR020846">
    <property type="entry name" value="MFS_dom"/>
</dbReference>
<protein>
    <submittedName>
        <fullName evidence="9">Major facilitator superfamily domain-containing protein</fullName>
    </submittedName>
</protein>
<dbReference type="InterPro" id="IPR036259">
    <property type="entry name" value="MFS_trans_sf"/>
</dbReference>
<dbReference type="Pfam" id="PF07690">
    <property type="entry name" value="MFS_1"/>
    <property type="match status" value="1"/>
</dbReference>
<sequence>MSTTPWNKPILARQRSSSNFIVTTVSVAVFTDIFLYAVIIPVLPFALTDRIGIPKDDVQHWVSVSLAVFAAAVLCSSPTFGYVADCTQSRRIPMLLGLVLLLGTSLLLCFSTNIAMLLIGRVLQGMSAAMVWSVGLALVVDAVDGQKLGEAMGWVGSATSFGTLVAPLLGGLVYSGAGYYSVFAMCFALIALDVVLRLCIIEPKDAKRWLKAQEPEREPLIAEADGIGTRERRDQPNTGSSAETNATERPTSPSLKKLAHLLSKPRLLAALFGTVIESGVQTCFDSTLPLFVSSTFGWEATGAGLVFLALILPTFLGPFAGALSDRYGPKWPATIGLLAAAPLLVCLRFVTENTIGHQVLLCALLAGIGLSLTFVFGPLMAEITWAIQEGSDDPTVEPYALVYGLHTMSFSVGGILGPVLGGLIRDRLGWPTMGLVFGVANVVASVVQIIWTGGPLRLSAGQSA</sequence>
<evidence type="ECO:0000259" key="8">
    <source>
        <dbReference type="PROSITE" id="PS50850"/>
    </source>
</evidence>
<evidence type="ECO:0000256" key="1">
    <source>
        <dbReference type="ARBA" id="ARBA00004141"/>
    </source>
</evidence>
<evidence type="ECO:0000256" key="5">
    <source>
        <dbReference type="ARBA" id="ARBA00023136"/>
    </source>
</evidence>
<dbReference type="PANTHER" id="PTHR23506:SF23">
    <property type="entry name" value="GH10249P"/>
    <property type="match status" value="1"/>
</dbReference>
<dbReference type="InterPro" id="IPR050930">
    <property type="entry name" value="MFS_Vesicular_Transporter"/>
</dbReference>
<dbReference type="InterPro" id="IPR011701">
    <property type="entry name" value="MFS"/>
</dbReference>
<keyword evidence="3 7" id="KW-0812">Transmembrane</keyword>
<dbReference type="GO" id="GO:0016020">
    <property type="term" value="C:membrane"/>
    <property type="evidence" value="ECO:0007669"/>
    <property type="project" value="UniProtKB-SubCell"/>
</dbReference>
<feature type="transmembrane region" description="Helical" evidence="7">
    <location>
        <begin position="20"/>
        <end position="40"/>
    </location>
</feature>
<feature type="transmembrane region" description="Helical" evidence="7">
    <location>
        <begin position="60"/>
        <end position="83"/>
    </location>
</feature>
<comment type="caution">
    <text evidence="9">The sequence shown here is derived from an EMBL/GenBank/DDBJ whole genome shotgun (WGS) entry which is preliminary data.</text>
</comment>
<dbReference type="RefSeq" id="XP_044719231.1">
    <property type="nucleotide sequence ID" value="XM_044865269.1"/>
</dbReference>
<evidence type="ECO:0000256" key="2">
    <source>
        <dbReference type="ARBA" id="ARBA00022448"/>
    </source>
</evidence>
<feature type="transmembrane region" description="Helical" evidence="7">
    <location>
        <begin position="331"/>
        <end position="350"/>
    </location>
</feature>
<keyword evidence="2" id="KW-0813">Transport</keyword>
<keyword evidence="5 7" id="KW-0472">Membrane</keyword>
<dbReference type="PROSITE" id="PS50850">
    <property type="entry name" value="MFS"/>
    <property type="match status" value="1"/>
</dbReference>
<evidence type="ECO:0000313" key="10">
    <source>
        <dbReference type="Proteomes" id="UP000824596"/>
    </source>
</evidence>
<proteinExistence type="predicted"/>
<accession>A0A9P8MTG9</accession>
<dbReference type="GeneID" id="68355927"/>
<feature type="region of interest" description="Disordered" evidence="6">
    <location>
        <begin position="221"/>
        <end position="254"/>
    </location>
</feature>
<dbReference type="OrthoDB" id="5086884at2759"/>
<feature type="domain" description="Major facilitator superfamily (MFS) profile" evidence="8">
    <location>
        <begin position="21"/>
        <end position="456"/>
    </location>
</feature>
<name>A0A9P8MTG9_9HYPO</name>
<dbReference type="PANTHER" id="PTHR23506">
    <property type="entry name" value="GH10249P"/>
    <property type="match status" value="1"/>
</dbReference>
<gene>
    <name evidence="9" type="ORF">HRG_06798</name>
</gene>
<feature type="compositionally biased region" description="Polar residues" evidence="6">
    <location>
        <begin position="236"/>
        <end position="254"/>
    </location>
</feature>
<feature type="transmembrane region" description="Helical" evidence="7">
    <location>
        <begin position="95"/>
        <end position="119"/>
    </location>
</feature>
<evidence type="ECO:0000256" key="6">
    <source>
        <dbReference type="SAM" id="MobiDB-lite"/>
    </source>
</evidence>
<dbReference type="GO" id="GO:0022857">
    <property type="term" value="F:transmembrane transporter activity"/>
    <property type="evidence" value="ECO:0007669"/>
    <property type="project" value="InterPro"/>
</dbReference>
<feature type="transmembrane region" description="Helical" evidence="7">
    <location>
        <begin position="180"/>
        <end position="200"/>
    </location>
</feature>
<feature type="transmembrane region" description="Helical" evidence="7">
    <location>
        <begin position="125"/>
        <end position="143"/>
    </location>
</feature>
<feature type="transmembrane region" description="Helical" evidence="7">
    <location>
        <begin position="155"/>
        <end position="174"/>
    </location>
</feature>
<organism evidence="9 10">
    <name type="scientific">Hirsutella rhossiliensis</name>
    <dbReference type="NCBI Taxonomy" id="111463"/>
    <lineage>
        <taxon>Eukaryota</taxon>
        <taxon>Fungi</taxon>
        <taxon>Dikarya</taxon>
        <taxon>Ascomycota</taxon>
        <taxon>Pezizomycotina</taxon>
        <taxon>Sordariomycetes</taxon>
        <taxon>Hypocreomycetidae</taxon>
        <taxon>Hypocreales</taxon>
        <taxon>Ophiocordycipitaceae</taxon>
        <taxon>Hirsutella</taxon>
    </lineage>
</organism>
<feature type="transmembrane region" description="Helical" evidence="7">
    <location>
        <begin position="432"/>
        <end position="451"/>
    </location>
</feature>
<dbReference type="SUPFAM" id="SSF103473">
    <property type="entry name" value="MFS general substrate transporter"/>
    <property type="match status" value="1"/>
</dbReference>
<keyword evidence="4 7" id="KW-1133">Transmembrane helix</keyword>